<dbReference type="RefSeq" id="WP_189250190.1">
    <property type="nucleotide sequence ID" value="NZ_BMQJ01000020.1"/>
</dbReference>
<organism evidence="1 2">
    <name type="scientific">Streptosporangium pseudovulgare</name>
    <dbReference type="NCBI Taxonomy" id="35765"/>
    <lineage>
        <taxon>Bacteria</taxon>
        <taxon>Bacillati</taxon>
        <taxon>Actinomycetota</taxon>
        <taxon>Actinomycetes</taxon>
        <taxon>Streptosporangiales</taxon>
        <taxon>Streptosporangiaceae</taxon>
        <taxon>Streptosporangium</taxon>
    </lineage>
</organism>
<dbReference type="EMBL" id="BMQJ01000020">
    <property type="protein sequence ID" value="GGQ25265.1"/>
    <property type="molecule type" value="Genomic_DNA"/>
</dbReference>
<accession>A0ABQ2RFB0</accession>
<proteinExistence type="predicted"/>
<dbReference type="Proteomes" id="UP000611554">
    <property type="component" value="Unassembled WGS sequence"/>
</dbReference>
<sequence>MEHADWDRVPGPTWYHPETARAAVETLARSADPQQAARALADLRYAVTNDHAGTLYPAAVPATSVLLEAIEERPGPPRQEALDALLDWWGCFHPEPGFETYEDPLTGTADLIEGIMRSVRDAVDMLHRVADDPLGGGGHRSGVRLLLTRLNDGWSTEAG</sequence>
<keyword evidence="2" id="KW-1185">Reference proteome</keyword>
<evidence type="ECO:0000313" key="2">
    <source>
        <dbReference type="Proteomes" id="UP000611554"/>
    </source>
</evidence>
<protein>
    <submittedName>
        <fullName evidence="1">Uncharacterized protein</fullName>
    </submittedName>
</protein>
<comment type="caution">
    <text evidence="1">The sequence shown here is derived from an EMBL/GenBank/DDBJ whole genome shotgun (WGS) entry which is preliminary data.</text>
</comment>
<reference evidence="2" key="1">
    <citation type="journal article" date="2019" name="Int. J. Syst. Evol. Microbiol.">
        <title>The Global Catalogue of Microorganisms (GCM) 10K type strain sequencing project: providing services to taxonomists for standard genome sequencing and annotation.</title>
        <authorList>
            <consortium name="The Broad Institute Genomics Platform"/>
            <consortium name="The Broad Institute Genome Sequencing Center for Infectious Disease"/>
            <person name="Wu L."/>
            <person name="Ma J."/>
        </authorList>
    </citation>
    <scope>NUCLEOTIDE SEQUENCE [LARGE SCALE GENOMIC DNA]</scope>
    <source>
        <strain evidence="2">JCM 3115</strain>
    </source>
</reference>
<gene>
    <name evidence="1" type="ORF">GCM10010140_64490</name>
</gene>
<evidence type="ECO:0000313" key="1">
    <source>
        <dbReference type="EMBL" id="GGQ25265.1"/>
    </source>
</evidence>
<name>A0ABQ2RFB0_9ACTN</name>